<dbReference type="SUPFAM" id="SSF51730">
    <property type="entry name" value="FAD-linked oxidoreductase"/>
    <property type="match status" value="1"/>
</dbReference>
<dbReference type="AlphaFoldDB" id="A0A2T1HZP4"/>
<dbReference type="GO" id="GO:0071949">
    <property type="term" value="F:FAD binding"/>
    <property type="evidence" value="ECO:0007669"/>
    <property type="project" value="TreeGrafter"/>
</dbReference>
<evidence type="ECO:0000313" key="11">
    <source>
        <dbReference type="EMBL" id="PSC07105.1"/>
    </source>
</evidence>
<evidence type="ECO:0000256" key="2">
    <source>
        <dbReference type="ARBA" id="ARBA00004777"/>
    </source>
</evidence>
<organism evidence="11 12">
    <name type="scientific">Alsobacter soli</name>
    <dbReference type="NCBI Taxonomy" id="2109933"/>
    <lineage>
        <taxon>Bacteria</taxon>
        <taxon>Pseudomonadati</taxon>
        <taxon>Pseudomonadota</taxon>
        <taxon>Alphaproteobacteria</taxon>
        <taxon>Hyphomicrobiales</taxon>
        <taxon>Alsobacteraceae</taxon>
        <taxon>Alsobacter</taxon>
    </lineage>
</organism>
<dbReference type="GO" id="GO:0035999">
    <property type="term" value="P:tetrahydrofolate interconversion"/>
    <property type="evidence" value="ECO:0007669"/>
    <property type="project" value="UniProtKB-UniPathway"/>
</dbReference>
<evidence type="ECO:0000256" key="3">
    <source>
        <dbReference type="ARBA" id="ARBA00006743"/>
    </source>
</evidence>
<accession>A0A2T1HZP4</accession>
<dbReference type="CDD" id="cd00537">
    <property type="entry name" value="MTHFR"/>
    <property type="match status" value="1"/>
</dbReference>
<dbReference type="PANTHER" id="PTHR45754:SF3">
    <property type="entry name" value="METHYLENETETRAHYDROFOLATE REDUCTASE (NADPH)"/>
    <property type="match status" value="1"/>
</dbReference>
<name>A0A2T1HZP4_9HYPH</name>
<dbReference type="OrthoDB" id="9803687at2"/>
<evidence type="ECO:0000256" key="4">
    <source>
        <dbReference type="ARBA" id="ARBA00022630"/>
    </source>
</evidence>
<keyword evidence="6 9" id="KW-0560">Oxidoreductase</keyword>
<dbReference type="GO" id="GO:0009086">
    <property type="term" value="P:methionine biosynthetic process"/>
    <property type="evidence" value="ECO:0007669"/>
    <property type="project" value="TreeGrafter"/>
</dbReference>
<feature type="region of interest" description="Disordered" evidence="10">
    <location>
        <begin position="1"/>
        <end position="25"/>
    </location>
</feature>
<dbReference type="Gene3D" id="3.20.20.220">
    <property type="match status" value="1"/>
</dbReference>
<keyword evidence="4 9" id="KW-0285">Flavoprotein</keyword>
<dbReference type="GO" id="GO:0005829">
    <property type="term" value="C:cytosol"/>
    <property type="evidence" value="ECO:0007669"/>
    <property type="project" value="TreeGrafter"/>
</dbReference>
<reference evidence="12" key="1">
    <citation type="submission" date="2018-03" db="EMBL/GenBank/DDBJ databases">
        <authorList>
            <person name="Sun L."/>
            <person name="Liu H."/>
            <person name="Chen W."/>
            <person name="Huang K."/>
            <person name="Liu W."/>
            <person name="Gao X."/>
        </authorList>
    </citation>
    <scope>NUCLEOTIDE SEQUENCE [LARGE SCALE GENOMIC DNA]</scope>
    <source>
        <strain evidence="12">SH9</strain>
    </source>
</reference>
<comment type="pathway">
    <text evidence="7">Amino-acid biosynthesis; L-methionine biosynthesis via de novo pathway.</text>
</comment>
<evidence type="ECO:0000256" key="6">
    <source>
        <dbReference type="ARBA" id="ARBA00023002"/>
    </source>
</evidence>
<gene>
    <name evidence="11" type="ORF">SLNSH_00655</name>
</gene>
<comment type="similarity">
    <text evidence="3 9">Belongs to the methylenetetrahydrofolate reductase family.</text>
</comment>
<evidence type="ECO:0000256" key="9">
    <source>
        <dbReference type="RuleBase" id="RU003862"/>
    </source>
</evidence>
<dbReference type="Proteomes" id="UP000239772">
    <property type="component" value="Unassembled WGS sequence"/>
</dbReference>
<evidence type="ECO:0000256" key="10">
    <source>
        <dbReference type="SAM" id="MobiDB-lite"/>
    </source>
</evidence>
<dbReference type="UniPathway" id="UPA00193"/>
<dbReference type="PANTHER" id="PTHR45754">
    <property type="entry name" value="METHYLENETETRAHYDROFOLATE REDUCTASE"/>
    <property type="match status" value="1"/>
</dbReference>
<comment type="catalytic activity">
    <reaction evidence="8">
        <text>(6S)-5-methyl-5,6,7,8-tetrahydrofolate + NAD(+) = (6R)-5,10-methylene-5,6,7,8-tetrahydrofolate + NADH + H(+)</text>
        <dbReference type="Rhea" id="RHEA:19821"/>
        <dbReference type="ChEBI" id="CHEBI:15378"/>
        <dbReference type="ChEBI" id="CHEBI:15636"/>
        <dbReference type="ChEBI" id="CHEBI:18608"/>
        <dbReference type="ChEBI" id="CHEBI:57540"/>
        <dbReference type="ChEBI" id="CHEBI:57945"/>
        <dbReference type="EC" id="1.5.1.54"/>
    </reaction>
    <physiologicalReaction direction="right-to-left" evidence="8">
        <dbReference type="Rhea" id="RHEA:19823"/>
    </physiologicalReaction>
</comment>
<sequence length="343" mass="37694">MAPHPDDIGPEPHAPLPPLPGHSSRGRLERVLRRGEFAVTAELNPPDSADPEEVYERAHIFEGWVDGINATDGSGAHCHMSSVAICALLTRIGYSPIMQISCRDYNRIAIQGNVLGAAALGVCNVLCLTGDGVQCGDHPEAKPVFDLDSTSLLSVIRTMREEKRFLSGRKLTSGPDLFLGAAENPFAPPYEFRPIRLAKKIAAGAQFCQTQYCFDVPLLERFMQRVRDDGLEQECFILVGVGPLASARTAKWMRANVAGVHIPDAVIARLEGAQNQKAEGKKICIELIQQIREIKGVSGVHVMAYRQEEYVSEIVHESGVLRGRTPWRRDFQHRLQAVESLGA</sequence>
<comment type="pathway">
    <text evidence="2 9">One-carbon metabolism; tetrahydrofolate interconversion.</text>
</comment>
<evidence type="ECO:0000256" key="5">
    <source>
        <dbReference type="ARBA" id="ARBA00022827"/>
    </source>
</evidence>
<dbReference type="EMBL" id="PVZS01000001">
    <property type="protein sequence ID" value="PSC07105.1"/>
    <property type="molecule type" value="Genomic_DNA"/>
</dbReference>
<dbReference type="Pfam" id="PF02219">
    <property type="entry name" value="MTHFR"/>
    <property type="match status" value="1"/>
</dbReference>
<dbReference type="InterPro" id="IPR029041">
    <property type="entry name" value="FAD-linked_oxidoreductase-like"/>
</dbReference>
<evidence type="ECO:0000313" key="12">
    <source>
        <dbReference type="Proteomes" id="UP000239772"/>
    </source>
</evidence>
<keyword evidence="12" id="KW-1185">Reference proteome</keyword>
<comment type="cofactor">
    <cofactor evidence="1 9">
        <name>FAD</name>
        <dbReference type="ChEBI" id="CHEBI:57692"/>
    </cofactor>
</comment>
<evidence type="ECO:0000256" key="1">
    <source>
        <dbReference type="ARBA" id="ARBA00001974"/>
    </source>
</evidence>
<dbReference type="GO" id="GO:0106312">
    <property type="term" value="F:methylenetetrahydrofolate reductase (NADH) activity"/>
    <property type="evidence" value="ECO:0007669"/>
    <property type="project" value="UniProtKB-EC"/>
</dbReference>
<keyword evidence="5 9" id="KW-0274">FAD</keyword>
<evidence type="ECO:0000256" key="7">
    <source>
        <dbReference type="ARBA" id="ARBA00034478"/>
    </source>
</evidence>
<evidence type="ECO:0000256" key="8">
    <source>
        <dbReference type="ARBA" id="ARBA00048628"/>
    </source>
</evidence>
<proteinExistence type="inferred from homology"/>
<protein>
    <recommendedName>
        <fullName evidence="9">Methylenetetrahydrofolate reductase</fullName>
    </recommendedName>
</protein>
<dbReference type="RefSeq" id="WP_106334890.1">
    <property type="nucleotide sequence ID" value="NZ_PVZS01000001.1"/>
</dbReference>
<dbReference type="InterPro" id="IPR003171">
    <property type="entry name" value="Mehydrof_redctse-like"/>
</dbReference>
<comment type="caution">
    <text evidence="11">The sequence shown here is derived from an EMBL/GenBank/DDBJ whole genome shotgun (WGS) entry which is preliminary data.</text>
</comment>